<evidence type="ECO:0000256" key="3">
    <source>
        <dbReference type="ARBA" id="ARBA00022448"/>
    </source>
</evidence>
<accession>A0ABW4KLD5</accession>
<evidence type="ECO:0000256" key="2">
    <source>
        <dbReference type="ARBA" id="ARBA00010145"/>
    </source>
</evidence>
<feature type="transmembrane region" description="Helical" evidence="8">
    <location>
        <begin position="6"/>
        <end position="25"/>
    </location>
</feature>
<dbReference type="Pfam" id="PF03547">
    <property type="entry name" value="Mem_trans"/>
    <property type="match status" value="1"/>
</dbReference>
<feature type="transmembrane region" description="Helical" evidence="8">
    <location>
        <begin position="57"/>
        <end position="77"/>
    </location>
</feature>
<feature type="transmembrane region" description="Helical" evidence="8">
    <location>
        <begin position="218"/>
        <end position="240"/>
    </location>
</feature>
<dbReference type="RefSeq" id="WP_380775890.1">
    <property type="nucleotide sequence ID" value="NZ_JBHUEO010000104.1"/>
</dbReference>
<dbReference type="Proteomes" id="UP001597301">
    <property type="component" value="Unassembled WGS sequence"/>
</dbReference>
<sequence length="301" mass="32923">MDLLLIVLPVFFIFFAGWLGQKLLGFDIKSISKMALYIMSPFLAFRTFYTTPLAMEFVYIFVFCCLLSLVLMVVTWLTNLALRGDRQKLSAMILGGAFMNSGNYGAPVVLFALGAVAFDYAVVMMVFQSFLMNSIGILVASIGGREQATLKDSLLQVVKMPVIYGALLGVVLQLLSIDLPNAVMDAVGLVADASIPTVMLVLGMQLAAMQRRRVSYRFVSATVGIRMILSPMLALLILHFMPLDDLIKAVLFIQAAMPAAANTTLLAIQFDTEPDLVSFTTFITTIISLLTIPYVLFLVGV</sequence>
<comment type="caution">
    <text evidence="9">The sequence shown here is derived from an EMBL/GenBank/DDBJ whole genome shotgun (WGS) entry which is preliminary data.</text>
</comment>
<feature type="transmembrane region" description="Helical" evidence="8">
    <location>
        <begin position="89"/>
        <end position="114"/>
    </location>
</feature>
<keyword evidence="6 8" id="KW-1133">Transmembrane helix</keyword>
<evidence type="ECO:0000256" key="4">
    <source>
        <dbReference type="ARBA" id="ARBA00022475"/>
    </source>
</evidence>
<keyword evidence="10" id="KW-1185">Reference proteome</keyword>
<proteinExistence type="inferred from homology"/>
<keyword evidence="5 8" id="KW-0812">Transmembrane</keyword>
<comment type="subcellular location">
    <subcellularLocation>
        <location evidence="1">Cell membrane</location>
        <topology evidence="1">Multi-pass membrane protein</topology>
    </subcellularLocation>
</comment>
<dbReference type="EMBL" id="JBHUEO010000104">
    <property type="protein sequence ID" value="MFD1708544.1"/>
    <property type="molecule type" value="Genomic_DNA"/>
</dbReference>
<feature type="transmembrane region" description="Helical" evidence="8">
    <location>
        <begin position="120"/>
        <end position="142"/>
    </location>
</feature>
<keyword evidence="4" id="KW-1003">Cell membrane</keyword>
<dbReference type="PANTHER" id="PTHR36838:SF1">
    <property type="entry name" value="SLR1864 PROTEIN"/>
    <property type="match status" value="1"/>
</dbReference>
<evidence type="ECO:0000256" key="6">
    <source>
        <dbReference type="ARBA" id="ARBA00022989"/>
    </source>
</evidence>
<keyword evidence="3" id="KW-0813">Transport</keyword>
<evidence type="ECO:0000256" key="7">
    <source>
        <dbReference type="ARBA" id="ARBA00023136"/>
    </source>
</evidence>
<feature type="transmembrane region" description="Helical" evidence="8">
    <location>
        <begin position="279"/>
        <end position="299"/>
    </location>
</feature>
<protein>
    <submittedName>
        <fullName evidence="9">AEC family transporter</fullName>
    </submittedName>
</protein>
<keyword evidence="7 8" id="KW-0472">Membrane</keyword>
<dbReference type="PANTHER" id="PTHR36838">
    <property type="entry name" value="AUXIN EFFLUX CARRIER FAMILY PROTEIN"/>
    <property type="match status" value="1"/>
</dbReference>
<evidence type="ECO:0000256" key="5">
    <source>
        <dbReference type="ARBA" id="ARBA00022692"/>
    </source>
</evidence>
<feature type="transmembrane region" description="Helical" evidence="8">
    <location>
        <begin position="154"/>
        <end position="175"/>
    </location>
</feature>
<feature type="transmembrane region" description="Helical" evidence="8">
    <location>
        <begin position="187"/>
        <end position="206"/>
    </location>
</feature>
<comment type="similarity">
    <text evidence="2">Belongs to the auxin efflux carrier (TC 2.A.69) family.</text>
</comment>
<evidence type="ECO:0000313" key="9">
    <source>
        <dbReference type="EMBL" id="MFD1708544.1"/>
    </source>
</evidence>
<dbReference type="InterPro" id="IPR038770">
    <property type="entry name" value="Na+/solute_symporter_sf"/>
</dbReference>
<dbReference type="Gene3D" id="1.20.1530.20">
    <property type="match status" value="1"/>
</dbReference>
<evidence type="ECO:0000313" key="10">
    <source>
        <dbReference type="Proteomes" id="UP001597301"/>
    </source>
</evidence>
<name>A0ABW4KLD5_9BACI</name>
<evidence type="ECO:0000256" key="1">
    <source>
        <dbReference type="ARBA" id="ARBA00004651"/>
    </source>
</evidence>
<gene>
    <name evidence="9" type="ORF">ACFSCZ_17870</name>
</gene>
<organism evidence="9 10">
    <name type="scientific">Siminovitchia sediminis</name>
    <dbReference type="NCBI Taxonomy" id="1274353"/>
    <lineage>
        <taxon>Bacteria</taxon>
        <taxon>Bacillati</taxon>
        <taxon>Bacillota</taxon>
        <taxon>Bacilli</taxon>
        <taxon>Bacillales</taxon>
        <taxon>Bacillaceae</taxon>
        <taxon>Siminovitchia</taxon>
    </lineage>
</organism>
<evidence type="ECO:0000256" key="8">
    <source>
        <dbReference type="SAM" id="Phobius"/>
    </source>
</evidence>
<reference evidence="10" key="1">
    <citation type="journal article" date="2019" name="Int. J. Syst. Evol. Microbiol.">
        <title>The Global Catalogue of Microorganisms (GCM) 10K type strain sequencing project: providing services to taxonomists for standard genome sequencing and annotation.</title>
        <authorList>
            <consortium name="The Broad Institute Genomics Platform"/>
            <consortium name="The Broad Institute Genome Sequencing Center for Infectious Disease"/>
            <person name="Wu L."/>
            <person name="Ma J."/>
        </authorList>
    </citation>
    <scope>NUCLEOTIDE SEQUENCE [LARGE SCALE GENOMIC DNA]</scope>
    <source>
        <strain evidence="10">CGMCC 1.12295</strain>
    </source>
</reference>
<dbReference type="InterPro" id="IPR004776">
    <property type="entry name" value="Mem_transp_PIN-like"/>
</dbReference>